<dbReference type="InterPro" id="IPR003604">
    <property type="entry name" value="Matrin/U1-like-C_Znf_C2H2"/>
</dbReference>
<evidence type="ECO:0000256" key="3">
    <source>
        <dbReference type="ARBA" id="ARBA00022723"/>
    </source>
</evidence>
<sequence length="513" mass="59043">MAETSVYESARMTHEEIEQYEDALVNTLNNPPRASSHRLQMQWQLASSQLLDQIVTRYDALQDMYEDASGERARDWEALAGDVDDEDGAMAKFYARLEHLQAYYQKYPERAISLETTATPSILGAQDASLFDFSIMEREFSGEEMGGRFLDLYEPYEMFINLRNVPHISYLEYLAQLDSMMSVPLATKRSEAYKVYLTRLREYLSAFLHKTRPLEDMDAPEAAALRAFEDDWEHGRVPGWETKEAALYGTGNSESGIWCDACQRFYAKQTVYDAHLSSARHLKAVRRLQSGEQPAAPQPRESDMEQKKHAQRAKQIARDEVLVRALAMELASVRDETRANIERKASLTEREREEEVEAMEAEMDEAMETGGMGYEDAGEDVEGGGGEKTYNPLKLPIGWDGKPIPFWMYKLHGLRVEYRCEICSDHVYKGRKVFEKHFQESRHAFGMRALGLPNTPEFRDVTRIQDAFALAEKLRQQKRLQDVEEDDTIEVEDEHGNAYTRKTFELLQRQGLL</sequence>
<evidence type="ECO:0000256" key="8">
    <source>
        <dbReference type="SAM" id="MobiDB-lite"/>
    </source>
</evidence>
<evidence type="ECO:0000256" key="6">
    <source>
        <dbReference type="ARBA" id="ARBA00023242"/>
    </source>
</evidence>
<dbReference type="SMART" id="SM00451">
    <property type="entry name" value="ZnF_U1"/>
    <property type="match status" value="1"/>
</dbReference>
<evidence type="ECO:0000313" key="11">
    <source>
        <dbReference type="Proteomes" id="UP000269793"/>
    </source>
</evidence>
<dbReference type="AlphaFoldDB" id="A0A3G2S748"/>
<dbReference type="SUPFAM" id="SSF57667">
    <property type="entry name" value="beta-beta-alpha zinc fingers"/>
    <property type="match status" value="1"/>
</dbReference>
<dbReference type="GO" id="GO:0005681">
    <property type="term" value="C:spliceosomal complex"/>
    <property type="evidence" value="ECO:0007669"/>
    <property type="project" value="InterPro"/>
</dbReference>
<gene>
    <name evidence="10" type="primary">sap61</name>
    <name evidence="10" type="ORF">DNF11_2716</name>
</gene>
<reference evidence="10 11" key="1">
    <citation type="submission" date="2018-10" db="EMBL/GenBank/DDBJ databases">
        <title>Complete genome sequence of Malassezia restricta CBS 7877.</title>
        <authorList>
            <person name="Morand S.C."/>
            <person name="Bertignac M."/>
            <person name="Iltis A."/>
            <person name="Kolder I."/>
            <person name="Pirovano W."/>
            <person name="Jourdain R."/>
            <person name="Clavaud C."/>
        </authorList>
    </citation>
    <scope>NUCLEOTIDE SEQUENCE [LARGE SCALE GENOMIC DNA]</scope>
    <source>
        <strain evidence="10 11">CBS 7877</strain>
    </source>
</reference>
<dbReference type="InterPro" id="IPR031774">
    <property type="entry name" value="SF3A3_dom"/>
</dbReference>
<evidence type="ECO:0000256" key="1">
    <source>
        <dbReference type="ARBA" id="ARBA00004123"/>
    </source>
</evidence>
<organism evidence="10 11">
    <name type="scientific">Malassezia restricta (strain ATCC 96810 / NBRC 103918 / CBS 7877)</name>
    <name type="common">Seborrheic dermatitis infection agent</name>
    <dbReference type="NCBI Taxonomy" id="425264"/>
    <lineage>
        <taxon>Eukaryota</taxon>
        <taxon>Fungi</taxon>
        <taxon>Dikarya</taxon>
        <taxon>Basidiomycota</taxon>
        <taxon>Ustilaginomycotina</taxon>
        <taxon>Malasseziomycetes</taxon>
        <taxon>Malasseziales</taxon>
        <taxon>Malasseziaceae</taxon>
        <taxon>Malassezia</taxon>
    </lineage>
</organism>
<dbReference type="InterPro" id="IPR024598">
    <property type="entry name" value="SF3a60/Prp9_C"/>
</dbReference>
<dbReference type="InterPro" id="IPR013087">
    <property type="entry name" value="Znf_C2H2_type"/>
</dbReference>
<dbReference type="Pfam" id="PF11931">
    <property type="entry name" value="SF3a60_Prp9_C"/>
    <property type="match status" value="1"/>
</dbReference>
<name>A0A3G2S748_MALR7</name>
<dbReference type="OrthoDB" id="2160351at2759"/>
<dbReference type="InterPro" id="IPR000690">
    <property type="entry name" value="Matrin/U1-C_Znf_C2H2"/>
</dbReference>
<evidence type="ECO:0000313" key="10">
    <source>
        <dbReference type="EMBL" id="AYO43666.1"/>
    </source>
</evidence>
<dbReference type="InterPro" id="IPR036236">
    <property type="entry name" value="Znf_C2H2_sf"/>
</dbReference>
<dbReference type="PANTHER" id="PTHR12786:SF2">
    <property type="entry name" value="SPLICING FACTOR 3A SUBUNIT 3"/>
    <property type="match status" value="1"/>
</dbReference>
<evidence type="ECO:0000256" key="5">
    <source>
        <dbReference type="ARBA" id="ARBA00022833"/>
    </source>
</evidence>
<keyword evidence="6" id="KW-0539">Nucleus</keyword>
<keyword evidence="11" id="KW-1185">Reference proteome</keyword>
<dbReference type="VEuPathDB" id="FungiDB:DNF11_2716"/>
<keyword evidence="3" id="KW-0479">Metal-binding</keyword>
<feature type="coiled-coil region" evidence="7">
    <location>
        <begin position="338"/>
        <end position="369"/>
    </location>
</feature>
<dbReference type="GO" id="GO:0003723">
    <property type="term" value="F:RNA binding"/>
    <property type="evidence" value="ECO:0007669"/>
    <property type="project" value="InterPro"/>
</dbReference>
<dbReference type="Pfam" id="PF12874">
    <property type="entry name" value="zf-met"/>
    <property type="match status" value="1"/>
</dbReference>
<keyword evidence="5" id="KW-0862">Zinc</keyword>
<evidence type="ECO:0000256" key="2">
    <source>
        <dbReference type="ARBA" id="ARBA00008776"/>
    </source>
</evidence>
<evidence type="ECO:0000259" key="9">
    <source>
        <dbReference type="PROSITE" id="PS50171"/>
    </source>
</evidence>
<dbReference type="Proteomes" id="UP000269793">
    <property type="component" value="Chromosome V"/>
</dbReference>
<dbReference type="PANTHER" id="PTHR12786">
    <property type="entry name" value="SPLICING FACTOR SF3A-RELATED"/>
    <property type="match status" value="1"/>
</dbReference>
<keyword evidence="4" id="KW-0863">Zinc-finger</keyword>
<dbReference type="PROSITE" id="PS50171">
    <property type="entry name" value="ZF_MATRIN"/>
    <property type="match status" value="1"/>
</dbReference>
<dbReference type="Pfam" id="PF16837">
    <property type="entry name" value="SF3A3"/>
    <property type="match status" value="1"/>
</dbReference>
<comment type="similarity">
    <text evidence="2">Belongs to the SF3A3 family.</text>
</comment>
<evidence type="ECO:0000256" key="4">
    <source>
        <dbReference type="ARBA" id="ARBA00022771"/>
    </source>
</evidence>
<dbReference type="GO" id="GO:0000398">
    <property type="term" value="P:mRNA splicing, via spliceosome"/>
    <property type="evidence" value="ECO:0007669"/>
    <property type="project" value="InterPro"/>
</dbReference>
<keyword evidence="7" id="KW-0175">Coiled coil</keyword>
<dbReference type="InterPro" id="IPR051421">
    <property type="entry name" value="RNA_Proc_DNA_Dmg_Regulator"/>
</dbReference>
<feature type="region of interest" description="Disordered" evidence="8">
    <location>
        <begin position="288"/>
        <end position="313"/>
    </location>
</feature>
<feature type="domain" description="Matrin-type" evidence="9">
    <location>
        <begin position="418"/>
        <end position="449"/>
    </location>
</feature>
<comment type="subcellular location">
    <subcellularLocation>
        <location evidence="1">Nucleus</location>
    </subcellularLocation>
</comment>
<proteinExistence type="inferred from homology"/>
<accession>A0A3G2S748</accession>
<dbReference type="STRING" id="425264.A0A3G2S748"/>
<dbReference type="EMBL" id="CP033152">
    <property type="protein sequence ID" value="AYO43666.1"/>
    <property type="molecule type" value="Genomic_DNA"/>
</dbReference>
<evidence type="ECO:0000256" key="7">
    <source>
        <dbReference type="SAM" id="Coils"/>
    </source>
</evidence>
<protein>
    <submittedName>
        <fullName evidence="10">Pre-mRNA-splicing factor sap61</fullName>
    </submittedName>
</protein>
<dbReference type="GO" id="GO:0008270">
    <property type="term" value="F:zinc ion binding"/>
    <property type="evidence" value="ECO:0007669"/>
    <property type="project" value="UniProtKB-KW"/>
</dbReference>